<dbReference type="PANTHER" id="PTHR36203">
    <property type="entry name" value="ASCORBATE-SPECIFIC PTS SYSTEM EIIA COMPONENT"/>
    <property type="match status" value="1"/>
</dbReference>
<evidence type="ECO:0000259" key="11">
    <source>
        <dbReference type="PROSITE" id="PS51094"/>
    </source>
</evidence>
<evidence type="ECO:0000313" key="13">
    <source>
        <dbReference type="Proteomes" id="UP001500866"/>
    </source>
</evidence>
<dbReference type="InterPro" id="IPR002178">
    <property type="entry name" value="PTS_EIIA_type-2_dom"/>
</dbReference>
<evidence type="ECO:0000256" key="4">
    <source>
        <dbReference type="ARBA" id="ARBA00022553"/>
    </source>
</evidence>
<dbReference type="EMBL" id="BAAADS010000001">
    <property type="protein sequence ID" value="GAA0592142.1"/>
    <property type="molecule type" value="Genomic_DNA"/>
</dbReference>
<keyword evidence="7" id="KW-0418">Kinase</keyword>
<proteinExistence type="predicted"/>
<evidence type="ECO:0000256" key="1">
    <source>
        <dbReference type="ARBA" id="ARBA00004496"/>
    </source>
</evidence>
<dbReference type="InterPro" id="IPR016152">
    <property type="entry name" value="PTrfase/Anion_transptr"/>
</dbReference>
<dbReference type="SUPFAM" id="SSF55804">
    <property type="entry name" value="Phoshotransferase/anion transport protein"/>
    <property type="match status" value="1"/>
</dbReference>
<dbReference type="Gene3D" id="3.40.930.10">
    <property type="entry name" value="Mannitol-specific EII, Chain A"/>
    <property type="match status" value="1"/>
</dbReference>
<dbReference type="Pfam" id="PF00359">
    <property type="entry name" value="PTS_EIIA_2"/>
    <property type="match status" value="1"/>
</dbReference>
<gene>
    <name evidence="12" type="ORF">GCM10009001_05400</name>
</gene>
<keyword evidence="3" id="KW-0963">Cytoplasm</keyword>
<dbReference type="PROSITE" id="PS51094">
    <property type="entry name" value="PTS_EIIA_TYPE_2"/>
    <property type="match status" value="1"/>
</dbReference>
<reference evidence="12 13" key="1">
    <citation type="journal article" date="2019" name="Int. J. Syst. Evol. Microbiol.">
        <title>The Global Catalogue of Microorganisms (GCM) 10K type strain sequencing project: providing services to taxonomists for standard genome sequencing and annotation.</title>
        <authorList>
            <consortium name="The Broad Institute Genomics Platform"/>
            <consortium name="The Broad Institute Genome Sequencing Center for Infectious Disease"/>
            <person name="Wu L."/>
            <person name="Ma J."/>
        </authorList>
    </citation>
    <scope>NUCLEOTIDE SEQUENCE [LARGE SCALE GENOMIC DNA]</scope>
    <source>
        <strain evidence="12 13">JCM 15395</strain>
    </source>
</reference>
<evidence type="ECO:0000256" key="9">
    <source>
        <dbReference type="ARBA" id="ARBA00041175"/>
    </source>
</evidence>
<feature type="domain" description="PTS EIIA type-2" evidence="11">
    <location>
        <begin position="4"/>
        <end position="145"/>
    </location>
</feature>
<comment type="subcellular location">
    <subcellularLocation>
        <location evidence="1">Cytoplasm</location>
    </subcellularLocation>
</comment>
<comment type="caution">
    <text evidence="12">The sequence shown here is derived from an EMBL/GenBank/DDBJ whole genome shotgun (WGS) entry which is preliminary data.</text>
</comment>
<evidence type="ECO:0000313" key="12">
    <source>
        <dbReference type="EMBL" id="GAA0592142.1"/>
    </source>
</evidence>
<dbReference type="PANTHER" id="PTHR36203:SF1">
    <property type="entry name" value="ASCORBATE-SPECIFIC PTS SYSTEM EIIA COMPONENT"/>
    <property type="match status" value="1"/>
</dbReference>
<evidence type="ECO:0000256" key="8">
    <source>
        <dbReference type="ARBA" id="ARBA00037387"/>
    </source>
</evidence>
<keyword evidence="5" id="KW-0808">Transferase</keyword>
<keyword evidence="2" id="KW-0813">Transport</keyword>
<evidence type="ECO:0000256" key="3">
    <source>
        <dbReference type="ARBA" id="ARBA00022490"/>
    </source>
</evidence>
<dbReference type="Proteomes" id="UP001500866">
    <property type="component" value="Unassembled WGS sequence"/>
</dbReference>
<dbReference type="CDD" id="cd00211">
    <property type="entry name" value="PTS_IIA_fru"/>
    <property type="match status" value="1"/>
</dbReference>
<evidence type="ECO:0000256" key="6">
    <source>
        <dbReference type="ARBA" id="ARBA00022683"/>
    </source>
</evidence>
<protein>
    <recommendedName>
        <fullName evidence="9">Ascorbate-specific PTS system EIIA component</fullName>
    </recommendedName>
    <alternativeName>
        <fullName evidence="10">Ascorbate-specific phosphotransferase enzyme IIA component</fullName>
    </alternativeName>
</protein>
<evidence type="ECO:0000256" key="7">
    <source>
        <dbReference type="ARBA" id="ARBA00022777"/>
    </source>
</evidence>
<keyword evidence="4" id="KW-0597">Phosphoprotein</keyword>
<evidence type="ECO:0000256" key="2">
    <source>
        <dbReference type="ARBA" id="ARBA00022448"/>
    </source>
</evidence>
<keyword evidence="13" id="KW-1185">Reference proteome</keyword>
<name>A0ABN1FJK8_9BACI</name>
<evidence type="ECO:0000256" key="10">
    <source>
        <dbReference type="ARBA" id="ARBA00042072"/>
    </source>
</evidence>
<accession>A0ABN1FJK8</accession>
<comment type="function">
    <text evidence="8">The phosphoenolpyruvate-dependent sugar phosphotransferase system (sugar PTS), a major carbohydrate active transport system, catalyzes the phosphorylation of incoming sugar substrates concomitantly with their translocation across the cell membrane. The enzyme II UlaABC PTS system is involved in ascorbate transport.</text>
</comment>
<organism evidence="12 13">
    <name type="scientific">Virgibacillus siamensis</name>
    <dbReference type="NCBI Taxonomy" id="480071"/>
    <lineage>
        <taxon>Bacteria</taxon>
        <taxon>Bacillati</taxon>
        <taxon>Bacillota</taxon>
        <taxon>Bacilli</taxon>
        <taxon>Bacillales</taxon>
        <taxon>Bacillaceae</taxon>
        <taxon>Virgibacillus</taxon>
    </lineage>
</organism>
<keyword evidence="6" id="KW-0598">Phosphotransferase system</keyword>
<dbReference type="RefSeq" id="WP_343810056.1">
    <property type="nucleotide sequence ID" value="NZ_BAAADS010000001.1"/>
</dbReference>
<dbReference type="InterPro" id="IPR051351">
    <property type="entry name" value="Ascorbate-PTS_EIIA_comp"/>
</dbReference>
<sequence>MLNNVLTEDKILLQNNVKNWEEAIQIAAKPLVPEFIKQDYVQAMIENVKELGPYIVIAPDIAIAHARPDGNVHKVGLSLLKLDESINFGEDSHYAALVFVLAAVDNEQHLDLLSELANVLNDSEKVSQIKHCSSSKKIVNIISKTHKEEF</sequence>
<evidence type="ECO:0000256" key="5">
    <source>
        <dbReference type="ARBA" id="ARBA00022679"/>
    </source>
</evidence>
<keyword evidence="12" id="KW-0762">Sugar transport</keyword>